<reference evidence="1 2" key="1">
    <citation type="submission" date="2024-02" db="EMBL/GenBank/DDBJ databases">
        <title>Chromosome-scale genome assembly of the rough periwinkle Littorina saxatilis.</title>
        <authorList>
            <person name="De Jode A."/>
            <person name="Faria R."/>
            <person name="Formenti G."/>
            <person name="Sims Y."/>
            <person name="Smith T.P."/>
            <person name="Tracey A."/>
            <person name="Wood J.M.D."/>
            <person name="Zagrodzka Z.B."/>
            <person name="Johannesson K."/>
            <person name="Butlin R.K."/>
            <person name="Leder E.H."/>
        </authorList>
    </citation>
    <scope>NUCLEOTIDE SEQUENCE [LARGE SCALE GENOMIC DNA]</scope>
    <source>
        <strain evidence="1">Snail1</strain>
        <tissue evidence="1">Muscle</tissue>
    </source>
</reference>
<accession>A0AAN9AYF2</accession>
<organism evidence="1 2">
    <name type="scientific">Littorina saxatilis</name>
    <dbReference type="NCBI Taxonomy" id="31220"/>
    <lineage>
        <taxon>Eukaryota</taxon>
        <taxon>Metazoa</taxon>
        <taxon>Spiralia</taxon>
        <taxon>Lophotrochozoa</taxon>
        <taxon>Mollusca</taxon>
        <taxon>Gastropoda</taxon>
        <taxon>Caenogastropoda</taxon>
        <taxon>Littorinimorpha</taxon>
        <taxon>Littorinoidea</taxon>
        <taxon>Littorinidae</taxon>
        <taxon>Littorina</taxon>
    </lineage>
</organism>
<keyword evidence="2" id="KW-1185">Reference proteome</keyword>
<dbReference type="AlphaFoldDB" id="A0AAN9AYF2"/>
<name>A0AAN9AYF2_9CAEN</name>
<evidence type="ECO:0000313" key="1">
    <source>
        <dbReference type="EMBL" id="KAK7095663.1"/>
    </source>
</evidence>
<dbReference type="Proteomes" id="UP001374579">
    <property type="component" value="Unassembled WGS sequence"/>
</dbReference>
<dbReference type="EMBL" id="JBAMIC010000014">
    <property type="protein sequence ID" value="KAK7095663.1"/>
    <property type="molecule type" value="Genomic_DNA"/>
</dbReference>
<proteinExistence type="predicted"/>
<gene>
    <name evidence="1" type="ORF">V1264_005041</name>
</gene>
<sequence length="72" mass="8103">MNRTVYTTGQSSVWINQRASRETRDDNRYASFIQLLSSSSNSLPLNMDTCTGEVSGRLGVVLYKLQTTPEEK</sequence>
<comment type="caution">
    <text evidence="1">The sequence shown here is derived from an EMBL/GenBank/DDBJ whole genome shotgun (WGS) entry which is preliminary data.</text>
</comment>
<protein>
    <submittedName>
        <fullName evidence="1">Uncharacterized protein</fullName>
    </submittedName>
</protein>
<evidence type="ECO:0000313" key="2">
    <source>
        <dbReference type="Proteomes" id="UP001374579"/>
    </source>
</evidence>